<feature type="transmembrane region" description="Helical" evidence="2">
    <location>
        <begin position="28"/>
        <end position="45"/>
    </location>
</feature>
<keyword evidence="4" id="KW-1185">Reference proteome</keyword>
<organism evidence="3 4">
    <name type="scientific">Savagea serpentis</name>
    <dbReference type="NCBI Taxonomy" id="2785297"/>
    <lineage>
        <taxon>Bacteria</taxon>
        <taxon>Bacillati</taxon>
        <taxon>Bacillota</taxon>
        <taxon>Bacilli</taxon>
        <taxon>Bacillales</taxon>
        <taxon>Caryophanaceae</taxon>
        <taxon>Savagea</taxon>
    </lineage>
</organism>
<dbReference type="PIRSF" id="PIRSF018579">
    <property type="entry name" value="Sbp"/>
    <property type="match status" value="1"/>
</dbReference>
<sequence length="131" mass="14625">MWLPLLGLLIGISLGLLSDLQIPSVYSNYLSIAVLAALDTLFGGIRAHLQQVYDDKIFISGFFFNIILAASLAFLGVHLGVDLYLAAVFAFGVRLFQNIAIIRRILLTKWSERAEEKKRGEIEESQDVEKL</sequence>
<name>A0A8J7KAW0_9BACL</name>
<protein>
    <submittedName>
        <fullName evidence="3">Small basic family protein</fullName>
    </submittedName>
</protein>
<dbReference type="Pfam" id="PF06947">
    <property type="entry name" value="DUF1290"/>
    <property type="match status" value="1"/>
</dbReference>
<reference evidence="3" key="1">
    <citation type="submission" date="2020-11" db="EMBL/GenBank/DDBJ databases">
        <title>Multidrug resistant novel bacterium Savagea serpentis sp. nov., isolated from the scats of a vine snake (Ahaetulla nasuta).</title>
        <authorList>
            <person name="Venkata Ramana V."/>
            <person name="Vikas Patil S."/>
            <person name="Yogita Lugani V."/>
        </authorList>
    </citation>
    <scope>NUCLEOTIDE SEQUENCE</scope>
    <source>
        <strain evidence="3">SN6</strain>
    </source>
</reference>
<dbReference type="Proteomes" id="UP000622653">
    <property type="component" value="Unassembled WGS sequence"/>
</dbReference>
<accession>A0A8J7KAW0</accession>
<feature type="transmembrane region" description="Helical" evidence="2">
    <location>
        <begin position="57"/>
        <end position="77"/>
    </location>
</feature>
<keyword evidence="1 2" id="KW-0812">Transmembrane</keyword>
<keyword evidence="1" id="KW-1003">Cell membrane</keyword>
<gene>
    <name evidence="3" type="ORF">IRY55_00725</name>
</gene>
<dbReference type="EMBL" id="JADKPV010000001">
    <property type="protein sequence ID" value="MBF4499867.1"/>
    <property type="molecule type" value="Genomic_DNA"/>
</dbReference>
<comment type="subcellular location">
    <subcellularLocation>
        <location evidence="1">Cell membrane</location>
        <topology evidence="1">Multi-pass membrane protein</topology>
    </subcellularLocation>
</comment>
<comment type="similarity">
    <text evidence="1">Belongs to the sbp family.</text>
</comment>
<feature type="transmembrane region" description="Helical" evidence="2">
    <location>
        <begin position="83"/>
        <end position="102"/>
    </location>
</feature>
<evidence type="ECO:0000313" key="4">
    <source>
        <dbReference type="Proteomes" id="UP000622653"/>
    </source>
</evidence>
<evidence type="ECO:0000256" key="2">
    <source>
        <dbReference type="SAM" id="Phobius"/>
    </source>
</evidence>
<evidence type="ECO:0000256" key="1">
    <source>
        <dbReference type="PIRNR" id="PIRNR018579"/>
    </source>
</evidence>
<dbReference type="AlphaFoldDB" id="A0A8J7KAW0"/>
<comment type="caution">
    <text evidence="3">The sequence shown here is derived from an EMBL/GenBank/DDBJ whole genome shotgun (WGS) entry which is preliminary data.</text>
</comment>
<dbReference type="InterPro" id="IPR009709">
    <property type="entry name" value="DUF1290"/>
</dbReference>
<proteinExistence type="inferred from homology"/>
<keyword evidence="2" id="KW-1133">Transmembrane helix</keyword>
<evidence type="ECO:0000313" key="3">
    <source>
        <dbReference type="EMBL" id="MBF4499867.1"/>
    </source>
</evidence>
<dbReference type="GO" id="GO:0005886">
    <property type="term" value="C:plasma membrane"/>
    <property type="evidence" value="ECO:0007669"/>
    <property type="project" value="UniProtKB-SubCell"/>
</dbReference>
<keyword evidence="1 2" id="KW-0472">Membrane</keyword>
<dbReference type="RefSeq" id="WP_194561342.1">
    <property type="nucleotide sequence ID" value="NZ_JADKPV010000001.1"/>
</dbReference>